<dbReference type="InterPro" id="IPR000897">
    <property type="entry name" value="SRP54_GTPase_dom"/>
</dbReference>
<dbReference type="GO" id="GO:0006614">
    <property type="term" value="P:SRP-dependent cotranslational protein targeting to membrane"/>
    <property type="evidence" value="ECO:0007669"/>
    <property type="project" value="UniProtKB-UniRule"/>
</dbReference>
<evidence type="ECO:0000256" key="2">
    <source>
        <dbReference type="ARBA" id="ARBA00008531"/>
    </source>
</evidence>
<dbReference type="NCBIfam" id="TIGR03499">
    <property type="entry name" value="FlhF"/>
    <property type="match status" value="1"/>
</dbReference>
<evidence type="ECO:0000256" key="13">
    <source>
        <dbReference type="NCBIfam" id="TIGR03499"/>
    </source>
</evidence>
<comment type="similarity">
    <text evidence="2">Belongs to the GTP-binding SRP family.</text>
</comment>
<keyword evidence="17" id="KW-0969">Cilium</keyword>
<feature type="region of interest" description="Disordered" evidence="14">
    <location>
        <begin position="65"/>
        <end position="103"/>
    </location>
</feature>
<evidence type="ECO:0000256" key="14">
    <source>
        <dbReference type="SAM" id="MobiDB-lite"/>
    </source>
</evidence>
<keyword evidence="8" id="KW-0653">Protein transport</keyword>
<evidence type="ECO:0000256" key="8">
    <source>
        <dbReference type="ARBA" id="ARBA00022927"/>
    </source>
</evidence>
<dbReference type="OrthoDB" id="9778554at2"/>
<dbReference type="FunFam" id="3.40.50.300:FF:000695">
    <property type="entry name" value="Flagellar biosynthesis regulator FlhF"/>
    <property type="match status" value="1"/>
</dbReference>
<dbReference type="CDD" id="cd17873">
    <property type="entry name" value="FlhF"/>
    <property type="match status" value="1"/>
</dbReference>
<evidence type="ECO:0000256" key="10">
    <source>
        <dbReference type="ARBA" id="ARBA00023136"/>
    </source>
</evidence>
<dbReference type="SUPFAM" id="SSF52540">
    <property type="entry name" value="P-loop containing nucleoside triphosphate hydrolases"/>
    <property type="match status" value="1"/>
</dbReference>
<evidence type="ECO:0000256" key="12">
    <source>
        <dbReference type="ARBA" id="ARBA00025337"/>
    </source>
</evidence>
<feature type="compositionally biased region" description="Low complexity" evidence="14">
    <location>
        <begin position="65"/>
        <end position="79"/>
    </location>
</feature>
<evidence type="ECO:0000256" key="9">
    <source>
        <dbReference type="ARBA" id="ARBA00023134"/>
    </source>
</evidence>
<dbReference type="RefSeq" id="WP_123400543.1">
    <property type="nucleotide sequence ID" value="NZ_RJVI01000001.1"/>
</dbReference>
<keyword evidence="11" id="KW-1006">Bacterial flagellum protein export</keyword>
<dbReference type="Proteomes" id="UP000276634">
    <property type="component" value="Unassembled WGS sequence"/>
</dbReference>
<dbReference type="GO" id="GO:0044781">
    <property type="term" value="P:bacterial-type flagellum organization"/>
    <property type="evidence" value="ECO:0007669"/>
    <property type="project" value="UniProtKB-UniRule"/>
</dbReference>
<protein>
    <recommendedName>
        <fullName evidence="3 13">Flagellar biosynthesis protein FlhF</fullName>
    </recommendedName>
</protein>
<feature type="compositionally biased region" description="Low complexity" evidence="14">
    <location>
        <begin position="91"/>
        <end position="103"/>
    </location>
</feature>
<dbReference type="SMART" id="SM00962">
    <property type="entry name" value="SRP54"/>
    <property type="match status" value="1"/>
</dbReference>
<dbReference type="InterPro" id="IPR027417">
    <property type="entry name" value="P-loop_NTPase"/>
</dbReference>
<evidence type="ECO:0000256" key="11">
    <source>
        <dbReference type="ARBA" id="ARBA00023225"/>
    </source>
</evidence>
<dbReference type="GO" id="GO:0015031">
    <property type="term" value="P:protein transport"/>
    <property type="evidence" value="ECO:0007669"/>
    <property type="project" value="UniProtKB-KW"/>
</dbReference>
<accession>A0A3N1Y7Z5</accession>
<evidence type="ECO:0000259" key="16">
    <source>
        <dbReference type="SMART" id="SM00962"/>
    </source>
</evidence>
<dbReference type="GO" id="GO:0005047">
    <property type="term" value="F:signal recognition particle binding"/>
    <property type="evidence" value="ECO:0007669"/>
    <property type="project" value="TreeGrafter"/>
</dbReference>
<evidence type="ECO:0000259" key="15">
    <source>
        <dbReference type="SMART" id="SM00382"/>
    </source>
</evidence>
<keyword evidence="10" id="KW-0472">Membrane</keyword>
<dbReference type="AlphaFoldDB" id="A0A3N1Y7Z5"/>
<gene>
    <name evidence="17" type="ORF">EDC57_0855</name>
</gene>
<evidence type="ECO:0000256" key="4">
    <source>
        <dbReference type="ARBA" id="ARBA00022448"/>
    </source>
</evidence>
<dbReference type="InterPro" id="IPR047040">
    <property type="entry name" value="FlhF__GTPase_dom"/>
</dbReference>
<organism evidence="17 18">
    <name type="scientific">Inmirania thermothiophila</name>
    <dbReference type="NCBI Taxonomy" id="1750597"/>
    <lineage>
        <taxon>Bacteria</taxon>
        <taxon>Pseudomonadati</taxon>
        <taxon>Pseudomonadota</taxon>
        <taxon>Gammaproteobacteria</taxon>
        <taxon>Chromatiales</taxon>
        <taxon>Ectothiorhodospiraceae</taxon>
        <taxon>Inmirania</taxon>
    </lineage>
</organism>
<comment type="function">
    <text evidence="12">Necessary for flagellar biosynthesis. May be involved in translocation of the flagellum.</text>
</comment>
<dbReference type="PANTHER" id="PTHR43134">
    <property type="entry name" value="SIGNAL RECOGNITION PARTICLE RECEPTOR SUBUNIT ALPHA"/>
    <property type="match status" value="1"/>
</dbReference>
<comment type="caution">
    <text evidence="17">The sequence shown here is derived from an EMBL/GenBank/DDBJ whole genome shotgun (WGS) entry which is preliminary data.</text>
</comment>
<proteinExistence type="inferred from homology"/>
<keyword evidence="17" id="KW-0966">Cell projection</keyword>
<dbReference type="EMBL" id="RJVI01000001">
    <property type="protein sequence ID" value="ROR34944.1"/>
    <property type="molecule type" value="Genomic_DNA"/>
</dbReference>
<comment type="subcellular location">
    <subcellularLocation>
        <location evidence="1">Cell membrane</location>
        <topology evidence="1">Peripheral membrane protein</topology>
        <orientation evidence="1">Cytoplasmic side</orientation>
    </subcellularLocation>
</comment>
<keyword evidence="4" id="KW-0813">Transport</keyword>
<feature type="domain" description="SRP54-type proteins GTP-binding" evidence="16">
    <location>
        <begin position="198"/>
        <end position="390"/>
    </location>
</feature>
<evidence type="ECO:0000313" key="18">
    <source>
        <dbReference type="Proteomes" id="UP000276634"/>
    </source>
</evidence>
<evidence type="ECO:0000256" key="5">
    <source>
        <dbReference type="ARBA" id="ARBA00022475"/>
    </source>
</evidence>
<keyword evidence="17" id="KW-0282">Flagellum</keyword>
<dbReference type="Gene3D" id="3.40.50.300">
    <property type="entry name" value="P-loop containing nucleotide triphosphate hydrolases"/>
    <property type="match status" value="1"/>
</dbReference>
<reference evidence="17 18" key="1">
    <citation type="submission" date="2018-11" db="EMBL/GenBank/DDBJ databases">
        <title>Genomic Encyclopedia of Type Strains, Phase IV (KMG-IV): sequencing the most valuable type-strain genomes for metagenomic binning, comparative biology and taxonomic classification.</title>
        <authorList>
            <person name="Goeker M."/>
        </authorList>
    </citation>
    <scope>NUCLEOTIDE SEQUENCE [LARGE SCALE GENOMIC DNA]</scope>
    <source>
        <strain evidence="17 18">DSM 100275</strain>
    </source>
</reference>
<dbReference type="InterPro" id="IPR020006">
    <property type="entry name" value="FlhF"/>
</dbReference>
<keyword evidence="6" id="KW-0547">Nucleotide-binding</keyword>
<dbReference type="GO" id="GO:0005886">
    <property type="term" value="C:plasma membrane"/>
    <property type="evidence" value="ECO:0007669"/>
    <property type="project" value="UniProtKB-SubCell"/>
</dbReference>
<evidence type="ECO:0000256" key="3">
    <source>
        <dbReference type="ARBA" id="ARBA00014919"/>
    </source>
</evidence>
<dbReference type="InterPro" id="IPR003593">
    <property type="entry name" value="AAA+_ATPase"/>
</dbReference>
<dbReference type="GO" id="GO:0003924">
    <property type="term" value="F:GTPase activity"/>
    <property type="evidence" value="ECO:0007669"/>
    <property type="project" value="UniProtKB-UniRule"/>
</dbReference>
<dbReference type="SMART" id="SM00382">
    <property type="entry name" value="AAA"/>
    <property type="match status" value="1"/>
</dbReference>
<dbReference type="Pfam" id="PF00448">
    <property type="entry name" value="SRP54"/>
    <property type="match status" value="1"/>
</dbReference>
<evidence type="ECO:0000256" key="1">
    <source>
        <dbReference type="ARBA" id="ARBA00004413"/>
    </source>
</evidence>
<dbReference type="Gene3D" id="1.20.120.1380">
    <property type="entry name" value="Flagellar FlhF biosynthesis protein, N domain"/>
    <property type="match status" value="1"/>
</dbReference>
<keyword evidence="9" id="KW-0342">GTP-binding</keyword>
<evidence type="ECO:0000313" key="17">
    <source>
        <dbReference type="EMBL" id="ROR34944.1"/>
    </source>
</evidence>
<keyword evidence="7" id="KW-1005">Bacterial flagellum biogenesis</keyword>
<keyword evidence="5" id="KW-1003">Cell membrane</keyword>
<dbReference type="PANTHER" id="PTHR43134:SF3">
    <property type="entry name" value="FLAGELLAR BIOSYNTHESIS PROTEIN FLHF"/>
    <property type="match status" value="1"/>
</dbReference>
<keyword evidence="18" id="KW-1185">Reference proteome</keyword>
<name>A0A3N1Y7Z5_9GAMM</name>
<dbReference type="GO" id="GO:0005525">
    <property type="term" value="F:GTP binding"/>
    <property type="evidence" value="ECO:0007669"/>
    <property type="project" value="UniProtKB-UniRule"/>
</dbReference>
<sequence length="417" mass="43397">MRIKRFAAPDIRTAIRLVRETLGPDAVILSNRRGPEGVEIVAAVDYDEAALLAAADEAGAAPEAAALAAETATPGADLPPAGPAPRRDAPATEAAAARPAAGETAAAGLEEVQRELHRLRGLVEGQLARLAWGELKRTRPQEVALLGRLTELGLAPRLARRIAAEAAAQEDAERAWRAALGLLAHALPMAAAEPVAEGGVVALVGATGVGKTTMVAKLAARCALRHGRRSVALVTTDSYRIGAQEQLRTFARILDVPLRVAEDAESLREAIAALSDRHLVLVDTAGMSQRDVRLSEQLALLAAGGAAVRSYLVLSATTQRQGLEEVVRAFRGAAPAGCMVTKVDEAGRLGDVLSVVIEHRLPVAYVGNGQRVPEDLQLARAHNLVSLAMAMGQRHGGEVDEEVLAAGLGPVLAGGAC</sequence>
<evidence type="ECO:0000256" key="7">
    <source>
        <dbReference type="ARBA" id="ARBA00022795"/>
    </source>
</evidence>
<evidence type="ECO:0000256" key="6">
    <source>
        <dbReference type="ARBA" id="ARBA00022741"/>
    </source>
</evidence>
<feature type="domain" description="AAA+ ATPase" evidence="15">
    <location>
        <begin position="197"/>
        <end position="363"/>
    </location>
</feature>